<dbReference type="PIRSF" id="PIRSF004548">
    <property type="entry name" value="CreD"/>
    <property type="match status" value="1"/>
</dbReference>
<comment type="caution">
    <text evidence="2">The sequence shown here is derived from an EMBL/GenBank/DDBJ whole genome shotgun (WGS) entry which is preliminary data.</text>
</comment>
<evidence type="ECO:0000256" key="1">
    <source>
        <dbReference type="SAM" id="Phobius"/>
    </source>
</evidence>
<dbReference type="OrthoDB" id="9791851at2"/>
<evidence type="ECO:0000313" key="3">
    <source>
        <dbReference type="Proteomes" id="UP000026249"/>
    </source>
</evidence>
<dbReference type="STRING" id="1454373.ACMU_14885"/>
<dbReference type="NCBIfam" id="NF008712">
    <property type="entry name" value="PRK11715.1-1"/>
    <property type="match status" value="1"/>
</dbReference>
<dbReference type="RefSeq" id="WP_035260215.1">
    <property type="nucleotide sequence ID" value="NZ_JFKE01000005.1"/>
</dbReference>
<keyword evidence="3" id="KW-1185">Reference proteome</keyword>
<keyword evidence="1" id="KW-0472">Membrane</keyword>
<feature type="transmembrane region" description="Helical" evidence="1">
    <location>
        <begin position="396"/>
        <end position="414"/>
    </location>
</feature>
<organism evidence="2 3">
    <name type="scientific">Actibacterium mucosum KCTC 23349</name>
    <dbReference type="NCBI Taxonomy" id="1454373"/>
    <lineage>
        <taxon>Bacteria</taxon>
        <taxon>Pseudomonadati</taxon>
        <taxon>Pseudomonadota</taxon>
        <taxon>Alphaproteobacteria</taxon>
        <taxon>Rhodobacterales</taxon>
        <taxon>Roseobacteraceae</taxon>
        <taxon>Actibacterium</taxon>
    </lineage>
</organism>
<evidence type="ECO:0000313" key="2">
    <source>
        <dbReference type="EMBL" id="KAJ55039.1"/>
    </source>
</evidence>
<feature type="transmembrane region" description="Helical" evidence="1">
    <location>
        <begin position="420"/>
        <end position="438"/>
    </location>
</feature>
<gene>
    <name evidence="2" type="ORF">ACMU_14885</name>
</gene>
<name>A0A037ZHE2_9RHOB</name>
<reference evidence="2 3" key="1">
    <citation type="submission" date="2014-03" db="EMBL/GenBank/DDBJ databases">
        <title>Draft Genome Sequence of Actibacterium mucosum KCTC 23349, a Marine Alphaproteobacterium with Complex Ionic Requirements Isolated from Mediterranean Seawater at Malvarrosa Beach, Valencia, Spain.</title>
        <authorList>
            <person name="Arahal D.R."/>
            <person name="Shao Z."/>
            <person name="Lai Q."/>
            <person name="Pujalte M.J."/>
        </authorList>
    </citation>
    <scope>NUCLEOTIDE SEQUENCE [LARGE SCALE GENOMIC DNA]</scope>
    <source>
        <strain evidence="2 3">KCTC 23349</strain>
    </source>
</reference>
<feature type="transmembrane region" description="Helical" evidence="1">
    <location>
        <begin position="368"/>
        <end position="389"/>
    </location>
</feature>
<feature type="transmembrane region" description="Helical" evidence="1">
    <location>
        <begin position="313"/>
        <end position="331"/>
    </location>
</feature>
<accession>A0A037ZHE2</accession>
<protein>
    <submittedName>
        <fullName evidence="2">Membrane protein</fullName>
    </submittedName>
</protein>
<proteinExistence type="predicted"/>
<keyword evidence="1" id="KW-0812">Transmembrane</keyword>
<sequence>MRSAGFRFFVVGLLGLLMFIPLFFAGDIVDSRARYSREVNQSVGQEWGGAQTLRGPQLVIPVSKTVTQTRKETITDPATGEAARDPVSGEARFRVVEEQVEQKLTPIYLLPDRFDVQIDATTQIRSRGIFDVPVYQAEAVMQFTFNLDRARALLDDGQYAKWEGTTLRVALSSNRSLRGQADLSADGSPLSLEPFSRDNRLGITSALGDPQGMQAFTLRLGLNGAHGFRVAPVGRTSVVDMTSDWPDPSFTGAFLPDERTVSDAGFQARWTIPHLARSQPEVARADQLAKANVSTFGVELIQPNDFYQKAYRVANYGILFIALTFLTVLLVEPRGGTPTHPVQYLLIGLMQALFVVLMVAYAEHIGFGAAYALSAGAVVLVLTMYGFVGLRLGKRALVLGAVLSVLYALVYLILRSADFALLAGSTLVFAALAGTMFATRNEQWYGPDGPGRGLLRRRPKPETPKS</sequence>
<dbReference type="Proteomes" id="UP000026249">
    <property type="component" value="Unassembled WGS sequence"/>
</dbReference>
<dbReference type="AlphaFoldDB" id="A0A037ZHE2"/>
<feature type="transmembrane region" description="Helical" evidence="1">
    <location>
        <begin position="343"/>
        <end position="362"/>
    </location>
</feature>
<keyword evidence="1" id="KW-1133">Transmembrane helix</keyword>
<dbReference type="InterPro" id="IPR010364">
    <property type="entry name" value="Uncharacterised_IM_CreD"/>
</dbReference>
<dbReference type="EMBL" id="JFKE01000005">
    <property type="protein sequence ID" value="KAJ55039.1"/>
    <property type="molecule type" value="Genomic_DNA"/>
</dbReference>
<dbReference type="GO" id="GO:0005886">
    <property type="term" value="C:plasma membrane"/>
    <property type="evidence" value="ECO:0007669"/>
    <property type="project" value="TreeGrafter"/>
</dbReference>
<dbReference type="PANTHER" id="PTHR30092">
    <property type="entry name" value="INNER MEMBRANE PROTEIN CRED"/>
    <property type="match status" value="1"/>
</dbReference>
<dbReference type="Pfam" id="PF06123">
    <property type="entry name" value="CreD"/>
    <property type="match status" value="1"/>
</dbReference>
<dbReference type="PANTHER" id="PTHR30092:SF0">
    <property type="entry name" value="INNER MEMBRANE PROTEIN CRED"/>
    <property type="match status" value="1"/>
</dbReference>